<feature type="domain" description="Protein kinase" evidence="11">
    <location>
        <begin position="474"/>
        <end position="737"/>
    </location>
</feature>
<evidence type="ECO:0000256" key="5">
    <source>
        <dbReference type="ARBA" id="ARBA00022777"/>
    </source>
</evidence>
<feature type="chain" id="PRO_5022810281" evidence="10">
    <location>
        <begin position="25"/>
        <end position="737"/>
    </location>
</feature>
<dbReference type="InterPro" id="IPR000858">
    <property type="entry name" value="S_locus_glycoprot_dom"/>
</dbReference>
<dbReference type="Pfam" id="PF07714">
    <property type="entry name" value="PK_Tyr_Ser-Thr"/>
    <property type="match status" value="2"/>
</dbReference>
<protein>
    <submittedName>
        <fullName evidence="14">Uncharacterized protein</fullName>
    </submittedName>
</protein>
<dbReference type="PROSITE" id="PS50927">
    <property type="entry name" value="BULB_LECTIN"/>
    <property type="match status" value="1"/>
</dbReference>
<keyword evidence="3 10" id="KW-0732">Signal</keyword>
<dbReference type="PANTHER" id="PTHR32444:SF198">
    <property type="entry name" value="BULB-TYPE LECTIN DOMAIN-CONTAINING PROTEIN"/>
    <property type="match status" value="1"/>
</dbReference>
<keyword evidence="15" id="KW-1185">Reference proteome</keyword>
<keyword evidence="4" id="KW-0547">Nucleotide-binding</keyword>
<keyword evidence="9" id="KW-0472">Membrane</keyword>
<dbReference type="PIRSF" id="PIRSF000641">
    <property type="entry name" value="SRK"/>
    <property type="match status" value="1"/>
</dbReference>
<dbReference type="InterPro" id="IPR000719">
    <property type="entry name" value="Prot_kinase_dom"/>
</dbReference>
<dbReference type="InterPro" id="IPR036426">
    <property type="entry name" value="Bulb-type_lectin_dom_sf"/>
</dbReference>
<accession>A0A5D2M5C5</accession>
<dbReference type="InterPro" id="IPR003609">
    <property type="entry name" value="Pan_app"/>
</dbReference>
<dbReference type="GO" id="GO:0048544">
    <property type="term" value="P:recognition of pollen"/>
    <property type="evidence" value="ECO:0007669"/>
    <property type="project" value="InterPro"/>
</dbReference>
<keyword evidence="6" id="KW-0067">ATP-binding</keyword>
<evidence type="ECO:0000256" key="4">
    <source>
        <dbReference type="ARBA" id="ARBA00022741"/>
    </source>
</evidence>
<evidence type="ECO:0000256" key="2">
    <source>
        <dbReference type="ARBA" id="ARBA00022679"/>
    </source>
</evidence>
<dbReference type="Gene3D" id="3.30.200.20">
    <property type="entry name" value="Phosphorylase Kinase, domain 1"/>
    <property type="match status" value="1"/>
</dbReference>
<evidence type="ECO:0000256" key="1">
    <source>
        <dbReference type="ARBA" id="ARBA00022527"/>
    </source>
</evidence>
<evidence type="ECO:0000313" key="14">
    <source>
        <dbReference type="EMBL" id="TYH86359.1"/>
    </source>
</evidence>
<evidence type="ECO:0000256" key="6">
    <source>
        <dbReference type="ARBA" id="ARBA00022840"/>
    </source>
</evidence>
<dbReference type="AlphaFoldDB" id="A0A5D2M5C5"/>
<evidence type="ECO:0000256" key="10">
    <source>
        <dbReference type="SAM" id="SignalP"/>
    </source>
</evidence>
<gene>
    <name evidence="14" type="ORF">ES332_D01G037000v1</name>
</gene>
<dbReference type="InterPro" id="IPR024171">
    <property type="entry name" value="SRK-like_kinase"/>
</dbReference>
<organism evidence="14 15">
    <name type="scientific">Gossypium tomentosum</name>
    <name type="common">Hawaiian cotton</name>
    <name type="synonym">Gossypium sandvicense</name>
    <dbReference type="NCBI Taxonomy" id="34277"/>
    <lineage>
        <taxon>Eukaryota</taxon>
        <taxon>Viridiplantae</taxon>
        <taxon>Streptophyta</taxon>
        <taxon>Embryophyta</taxon>
        <taxon>Tracheophyta</taxon>
        <taxon>Spermatophyta</taxon>
        <taxon>Magnoliopsida</taxon>
        <taxon>eudicotyledons</taxon>
        <taxon>Gunneridae</taxon>
        <taxon>Pentapetalae</taxon>
        <taxon>rosids</taxon>
        <taxon>malvids</taxon>
        <taxon>Malvales</taxon>
        <taxon>Malvaceae</taxon>
        <taxon>Malvoideae</taxon>
        <taxon>Gossypium</taxon>
    </lineage>
</organism>
<keyword evidence="9" id="KW-1133">Transmembrane helix</keyword>
<dbReference type="SUPFAM" id="SSF56112">
    <property type="entry name" value="Protein kinase-like (PK-like)"/>
    <property type="match status" value="1"/>
</dbReference>
<dbReference type="Pfam" id="PF00954">
    <property type="entry name" value="S_locus_glycop"/>
    <property type="match status" value="1"/>
</dbReference>
<dbReference type="Proteomes" id="UP000322667">
    <property type="component" value="Chromosome D01"/>
</dbReference>
<reference evidence="14 15" key="1">
    <citation type="submission" date="2019-07" db="EMBL/GenBank/DDBJ databases">
        <title>WGS assembly of Gossypium tomentosum.</title>
        <authorList>
            <person name="Chen Z.J."/>
            <person name="Sreedasyam A."/>
            <person name="Ando A."/>
            <person name="Song Q."/>
            <person name="De L."/>
            <person name="Hulse-Kemp A."/>
            <person name="Ding M."/>
            <person name="Ye W."/>
            <person name="Kirkbride R."/>
            <person name="Jenkins J."/>
            <person name="Plott C."/>
            <person name="Lovell J."/>
            <person name="Lin Y.-M."/>
            <person name="Vaughn R."/>
            <person name="Liu B."/>
            <person name="Li W."/>
            <person name="Simpson S."/>
            <person name="Scheffler B."/>
            <person name="Saski C."/>
            <person name="Grover C."/>
            <person name="Hu G."/>
            <person name="Conover J."/>
            <person name="Carlson J."/>
            <person name="Shu S."/>
            <person name="Boston L."/>
            <person name="Williams M."/>
            <person name="Peterson D."/>
            <person name="Mcgee K."/>
            <person name="Jones D."/>
            <person name="Wendel J."/>
            <person name="Stelly D."/>
            <person name="Grimwood J."/>
            <person name="Schmutz J."/>
        </authorList>
    </citation>
    <scope>NUCLEOTIDE SEQUENCE [LARGE SCALE GENOMIC DNA]</scope>
    <source>
        <strain evidence="14">7179.01</strain>
    </source>
</reference>
<keyword evidence="1" id="KW-0723">Serine/threonine-protein kinase</keyword>
<feature type="signal peptide" evidence="10">
    <location>
        <begin position="1"/>
        <end position="24"/>
    </location>
</feature>
<dbReference type="FunFam" id="3.30.200.20:FF:000145">
    <property type="entry name" value="receptor-like serine/threonine-protein kinase SD1-8"/>
    <property type="match status" value="1"/>
</dbReference>
<evidence type="ECO:0000256" key="9">
    <source>
        <dbReference type="SAM" id="Phobius"/>
    </source>
</evidence>
<dbReference type="InterPro" id="IPR001480">
    <property type="entry name" value="Bulb-type_lectin_dom"/>
</dbReference>
<evidence type="ECO:0000259" key="12">
    <source>
        <dbReference type="PROSITE" id="PS50927"/>
    </source>
</evidence>
<feature type="domain" description="Apple" evidence="13">
    <location>
        <begin position="307"/>
        <end position="391"/>
    </location>
</feature>
<dbReference type="Pfam" id="PF08276">
    <property type="entry name" value="PAN_2"/>
    <property type="match status" value="1"/>
</dbReference>
<dbReference type="SUPFAM" id="SSF51110">
    <property type="entry name" value="alpha-D-mannose-specific plant lectins"/>
    <property type="match status" value="1"/>
</dbReference>
<dbReference type="GO" id="GO:0004674">
    <property type="term" value="F:protein serine/threonine kinase activity"/>
    <property type="evidence" value="ECO:0007669"/>
    <property type="project" value="UniProtKB-KW"/>
</dbReference>
<dbReference type="Gene3D" id="1.10.510.10">
    <property type="entry name" value="Transferase(Phosphotransferase) domain 1"/>
    <property type="match status" value="1"/>
</dbReference>
<dbReference type="PROSITE" id="PS51257">
    <property type="entry name" value="PROKAR_LIPOPROTEIN"/>
    <property type="match status" value="1"/>
</dbReference>
<name>A0A5D2M5C5_GOSTO</name>
<proteinExistence type="predicted"/>
<dbReference type="SMART" id="SM00108">
    <property type="entry name" value="B_lectin"/>
    <property type="match status" value="1"/>
</dbReference>
<keyword evidence="5" id="KW-0418">Kinase</keyword>
<dbReference type="PANTHER" id="PTHR32444">
    <property type="entry name" value="BULB-TYPE LECTIN DOMAIN-CONTAINING PROTEIN"/>
    <property type="match status" value="1"/>
</dbReference>
<keyword evidence="2" id="KW-0808">Transferase</keyword>
<dbReference type="InterPro" id="IPR001245">
    <property type="entry name" value="Ser-Thr/Tyr_kinase_cat_dom"/>
</dbReference>
<dbReference type="EMBL" id="CM017623">
    <property type="protein sequence ID" value="TYH86359.1"/>
    <property type="molecule type" value="Genomic_DNA"/>
</dbReference>
<dbReference type="CDD" id="cd01098">
    <property type="entry name" value="PAN_AP_plant"/>
    <property type="match status" value="1"/>
</dbReference>
<evidence type="ECO:0000256" key="8">
    <source>
        <dbReference type="ARBA" id="ARBA00023180"/>
    </source>
</evidence>
<keyword evidence="9" id="KW-0812">Transmembrane</keyword>
<evidence type="ECO:0000256" key="3">
    <source>
        <dbReference type="ARBA" id="ARBA00022729"/>
    </source>
</evidence>
<dbReference type="SMART" id="SM00473">
    <property type="entry name" value="PAN_AP"/>
    <property type="match status" value="1"/>
</dbReference>
<dbReference type="GO" id="GO:0005524">
    <property type="term" value="F:ATP binding"/>
    <property type="evidence" value="ECO:0007669"/>
    <property type="project" value="UniProtKB-KW"/>
</dbReference>
<feature type="domain" description="Bulb-type lectin" evidence="12">
    <location>
        <begin position="25"/>
        <end position="181"/>
    </location>
</feature>
<evidence type="ECO:0000259" key="13">
    <source>
        <dbReference type="PROSITE" id="PS50948"/>
    </source>
</evidence>
<evidence type="ECO:0000256" key="7">
    <source>
        <dbReference type="ARBA" id="ARBA00023157"/>
    </source>
</evidence>
<dbReference type="PROSITE" id="PS50948">
    <property type="entry name" value="PAN"/>
    <property type="match status" value="1"/>
</dbReference>
<evidence type="ECO:0000259" key="11">
    <source>
        <dbReference type="PROSITE" id="PS50011"/>
    </source>
</evidence>
<sequence length="737" mass="82751">MGKTISCSVVLSLISCFYLLFATALDTITPSKSIEDPEFIISQNGTFRLGFFSLANSSNRYVGILYHQIPVQTVVWVANRNRPLKDSSGILNISYSPNVTTAHLSDLGNLLMESFQHPCNVTIESMEISTDVKKGRKVEIKSWKSHDDPSDGNFSFGIEPFNIPELVIWNNNQLYFRSGPWNGNMFIGLILPTVAFSWFSVVADNRQQTFFIGYEDSNHSMLTYCELDSQGKFSERRWDAEKGNWIKSYSIYHTDCDVYGKCGEFGMCNSKKRPICSCLKGFKPRNAEEWSRGNWSSGCFRTTPLQCQRDNNNGSGAGQGDDGFLEMKMMNVPAFPDRSSIVNGECKDQCLKNCSCVAYAYDAGIGCMMWSGDLIDVKESSRGVDLYIRLPASELDKGKSSKVIVITTVIAGIVVITISALFLRRRMLKHKGRNKKRKHIKFCSENIGENSIGVKLQQLPLFNFEELATATNNFNHAKMLGQGGFGPVYRRTLDDGKEIAVKRLSKASGQGLEEFMNEVVVISKLQHRNLVRLLGCCVEGEEKMLAYEYMPNKSLDALLFDFGMARIFGGNENQANTKRVVGTYGYMSPEYVMRGQFSEKSDVFSFGVLLLEVVSGRRNTSFCNDQYALSLLGYAWKLWREGDICGIVDKVILESETYSKNGNEKEIWRCIHVGLLCVQEFAKDRPTMPTVVSMLNSEISDLSTPKQPAFIEAPLMSHDVEDRVSLNDVTLTNLDGR</sequence>
<dbReference type="InterPro" id="IPR011009">
    <property type="entry name" value="Kinase-like_dom_sf"/>
</dbReference>
<dbReference type="PROSITE" id="PS50011">
    <property type="entry name" value="PROTEIN_KINASE_DOM"/>
    <property type="match status" value="1"/>
</dbReference>
<keyword evidence="7" id="KW-1015">Disulfide bond</keyword>
<feature type="transmembrane region" description="Helical" evidence="9">
    <location>
        <begin position="403"/>
        <end position="423"/>
    </location>
</feature>
<keyword evidence="8" id="KW-0325">Glycoprotein</keyword>
<dbReference type="Gene3D" id="2.90.10.10">
    <property type="entry name" value="Bulb-type lectin domain"/>
    <property type="match status" value="1"/>
</dbReference>
<evidence type="ECO:0000313" key="15">
    <source>
        <dbReference type="Proteomes" id="UP000322667"/>
    </source>
</evidence>